<evidence type="ECO:0000256" key="6">
    <source>
        <dbReference type="ARBA" id="ARBA00022603"/>
    </source>
</evidence>
<feature type="active site" description="Nucleophile" evidence="13">
    <location>
        <position position="393"/>
    </location>
</feature>
<dbReference type="GO" id="GO:0008649">
    <property type="term" value="F:rRNA methyltransferase activity"/>
    <property type="evidence" value="ECO:0007669"/>
    <property type="project" value="InterPro"/>
</dbReference>
<evidence type="ECO:0000256" key="3">
    <source>
        <dbReference type="ARBA" id="ARBA00012140"/>
    </source>
</evidence>
<dbReference type="GO" id="GO:0003723">
    <property type="term" value="F:RNA binding"/>
    <property type="evidence" value="ECO:0007669"/>
    <property type="project" value="UniProtKB-UniRule"/>
</dbReference>
<evidence type="ECO:0000256" key="10">
    <source>
        <dbReference type="ARBA" id="ARBA00030399"/>
    </source>
</evidence>
<dbReference type="GO" id="GO:0005737">
    <property type="term" value="C:cytoplasm"/>
    <property type="evidence" value="ECO:0007669"/>
    <property type="project" value="UniProtKB-SubCell"/>
</dbReference>
<dbReference type="SUPFAM" id="SSF53335">
    <property type="entry name" value="S-adenosyl-L-methionine-dependent methyltransferases"/>
    <property type="match status" value="1"/>
</dbReference>
<comment type="function">
    <text evidence="1">Specifically methylates the cytosine at position 967 (m5C967) of 16S rRNA.</text>
</comment>
<dbReference type="PANTHER" id="PTHR22807:SF53">
    <property type="entry name" value="RIBOSOMAL RNA SMALL SUBUNIT METHYLTRANSFERASE B-RELATED"/>
    <property type="match status" value="1"/>
</dbReference>
<keyword evidence="8 13" id="KW-0949">S-adenosyl-L-methionine</keyword>
<evidence type="ECO:0000256" key="13">
    <source>
        <dbReference type="PROSITE-ProRule" id="PRU01023"/>
    </source>
</evidence>
<dbReference type="Pfam" id="PF01029">
    <property type="entry name" value="NusB"/>
    <property type="match status" value="1"/>
</dbReference>
<evidence type="ECO:0000256" key="4">
    <source>
        <dbReference type="ARBA" id="ARBA00022490"/>
    </source>
</evidence>
<dbReference type="CDD" id="cd02440">
    <property type="entry name" value="AdoMet_MTases"/>
    <property type="match status" value="1"/>
</dbReference>
<evidence type="ECO:0000313" key="15">
    <source>
        <dbReference type="EMBL" id="RGE55582.1"/>
    </source>
</evidence>
<dbReference type="SUPFAM" id="SSF48013">
    <property type="entry name" value="NusB-like"/>
    <property type="match status" value="1"/>
</dbReference>
<comment type="caution">
    <text evidence="15">The sequence shown here is derived from an EMBL/GenBank/DDBJ whole genome shotgun (WGS) entry which is preliminary data.</text>
</comment>
<dbReference type="NCBIfam" id="TIGR00563">
    <property type="entry name" value="rsmB"/>
    <property type="match status" value="1"/>
</dbReference>
<keyword evidence="6 13" id="KW-0489">Methyltransferase</keyword>
<evidence type="ECO:0000256" key="12">
    <source>
        <dbReference type="ARBA" id="ARBA00047283"/>
    </source>
</evidence>
<dbReference type="Gene3D" id="1.10.940.10">
    <property type="entry name" value="NusB-like"/>
    <property type="match status" value="1"/>
</dbReference>
<evidence type="ECO:0000256" key="1">
    <source>
        <dbReference type="ARBA" id="ARBA00002724"/>
    </source>
</evidence>
<dbReference type="InterPro" id="IPR004573">
    <property type="entry name" value="rRNA_ssu_MeTfrase_B"/>
</dbReference>
<feature type="binding site" evidence="13">
    <location>
        <begin position="271"/>
        <end position="277"/>
    </location>
    <ligand>
        <name>S-adenosyl-L-methionine</name>
        <dbReference type="ChEBI" id="CHEBI:59789"/>
    </ligand>
</feature>
<organism evidence="15 16">
    <name type="scientific">Eisenbergiella massiliensis</name>
    <dbReference type="NCBI Taxonomy" id="1720294"/>
    <lineage>
        <taxon>Bacteria</taxon>
        <taxon>Bacillati</taxon>
        <taxon>Bacillota</taxon>
        <taxon>Clostridia</taxon>
        <taxon>Lachnospirales</taxon>
        <taxon>Lachnospiraceae</taxon>
        <taxon>Eisenbergiella</taxon>
    </lineage>
</organism>
<keyword evidence="16" id="KW-1185">Reference proteome</keyword>
<evidence type="ECO:0000256" key="11">
    <source>
        <dbReference type="ARBA" id="ARBA00031088"/>
    </source>
</evidence>
<gene>
    <name evidence="15" type="primary">rsmB</name>
    <name evidence="15" type="ORF">DXC51_28790</name>
</gene>
<dbReference type="InterPro" id="IPR023267">
    <property type="entry name" value="RCMT"/>
</dbReference>
<dbReference type="Pfam" id="PF22458">
    <property type="entry name" value="RsmF-B_ferredox"/>
    <property type="match status" value="1"/>
</dbReference>
<comment type="catalytic activity">
    <reaction evidence="12">
        <text>cytidine(967) in 16S rRNA + S-adenosyl-L-methionine = 5-methylcytidine(967) in 16S rRNA + S-adenosyl-L-homocysteine + H(+)</text>
        <dbReference type="Rhea" id="RHEA:42748"/>
        <dbReference type="Rhea" id="RHEA-COMP:10219"/>
        <dbReference type="Rhea" id="RHEA-COMP:10220"/>
        <dbReference type="ChEBI" id="CHEBI:15378"/>
        <dbReference type="ChEBI" id="CHEBI:57856"/>
        <dbReference type="ChEBI" id="CHEBI:59789"/>
        <dbReference type="ChEBI" id="CHEBI:74483"/>
        <dbReference type="ChEBI" id="CHEBI:82748"/>
        <dbReference type="EC" id="2.1.1.176"/>
    </reaction>
</comment>
<dbReference type="InterPro" id="IPR035926">
    <property type="entry name" value="NusB-like_sf"/>
</dbReference>
<dbReference type="PROSITE" id="PS51686">
    <property type="entry name" value="SAM_MT_RSMB_NOP"/>
    <property type="match status" value="1"/>
</dbReference>
<dbReference type="EC" id="2.1.1.176" evidence="3"/>
<dbReference type="InterPro" id="IPR006027">
    <property type="entry name" value="NusB_RsmB_TIM44"/>
</dbReference>
<reference evidence="15" key="1">
    <citation type="submission" date="2018-08" db="EMBL/GenBank/DDBJ databases">
        <title>A genome reference for cultivated species of the human gut microbiota.</title>
        <authorList>
            <person name="Zou Y."/>
            <person name="Xue W."/>
            <person name="Luo G."/>
        </authorList>
    </citation>
    <scope>NUCLEOTIDE SEQUENCE [LARGE SCALE GENOMIC DNA]</scope>
    <source>
        <strain evidence="15">TF05-5AC</strain>
    </source>
</reference>
<protein>
    <recommendedName>
        <fullName evidence="3">16S rRNA (cytosine(967)-C(5))-methyltransferase</fullName>
        <ecNumber evidence="3">2.1.1.176</ecNumber>
    </recommendedName>
    <alternativeName>
        <fullName evidence="10">16S rRNA m5C967 methyltransferase</fullName>
    </alternativeName>
    <alternativeName>
        <fullName evidence="11">rRNA (cytosine-C(5)-)-methyltransferase RsmB</fullName>
    </alternativeName>
</protein>
<proteinExistence type="inferred from homology"/>
<dbReference type="GeneID" id="97990740"/>
<dbReference type="InterPro" id="IPR054728">
    <property type="entry name" value="RsmB-like_ferredoxin"/>
</dbReference>
<dbReference type="AlphaFoldDB" id="A0A3E3HUW3"/>
<dbReference type="PRINTS" id="PR02008">
    <property type="entry name" value="RCMTFAMILY"/>
</dbReference>
<dbReference type="InterPro" id="IPR049560">
    <property type="entry name" value="MeTrfase_RsmB-F_NOP2_cat"/>
</dbReference>
<feature type="binding site" evidence="13">
    <location>
        <position position="295"/>
    </location>
    <ligand>
        <name>S-adenosyl-L-methionine</name>
        <dbReference type="ChEBI" id="CHEBI:59789"/>
    </ligand>
</feature>
<keyword evidence="5" id="KW-0698">rRNA processing</keyword>
<dbReference type="InterPro" id="IPR029063">
    <property type="entry name" value="SAM-dependent_MTases_sf"/>
</dbReference>
<dbReference type="GO" id="GO:0006355">
    <property type="term" value="P:regulation of DNA-templated transcription"/>
    <property type="evidence" value="ECO:0007669"/>
    <property type="project" value="InterPro"/>
</dbReference>
<dbReference type="Gene3D" id="3.40.50.150">
    <property type="entry name" value="Vaccinia Virus protein VP39"/>
    <property type="match status" value="1"/>
</dbReference>
<comment type="subcellular location">
    <subcellularLocation>
        <location evidence="2">Cytoplasm</location>
    </subcellularLocation>
</comment>
<dbReference type="EMBL" id="QVLV01000043">
    <property type="protein sequence ID" value="RGE55582.1"/>
    <property type="molecule type" value="Genomic_DNA"/>
</dbReference>
<dbReference type="PANTHER" id="PTHR22807">
    <property type="entry name" value="NOP2 YEAST -RELATED NOL1/NOP2/FMU SUN DOMAIN-CONTAINING"/>
    <property type="match status" value="1"/>
</dbReference>
<evidence type="ECO:0000256" key="5">
    <source>
        <dbReference type="ARBA" id="ARBA00022552"/>
    </source>
</evidence>
<dbReference type="Proteomes" id="UP000260812">
    <property type="component" value="Unassembled WGS sequence"/>
</dbReference>
<evidence type="ECO:0000259" key="14">
    <source>
        <dbReference type="PROSITE" id="PS51686"/>
    </source>
</evidence>
<feature type="binding site" evidence="13">
    <location>
        <position position="322"/>
    </location>
    <ligand>
        <name>S-adenosyl-L-methionine</name>
        <dbReference type="ChEBI" id="CHEBI:59789"/>
    </ligand>
</feature>
<keyword evidence="4" id="KW-0963">Cytoplasm</keyword>
<accession>A0A3E3HUW3</accession>
<feature type="domain" description="SAM-dependent MTase RsmB/NOP-type" evidence="14">
    <location>
        <begin position="177"/>
        <end position="456"/>
    </location>
</feature>
<evidence type="ECO:0000256" key="9">
    <source>
        <dbReference type="ARBA" id="ARBA00022884"/>
    </source>
</evidence>
<evidence type="ECO:0000256" key="8">
    <source>
        <dbReference type="ARBA" id="ARBA00022691"/>
    </source>
</evidence>
<evidence type="ECO:0000313" key="16">
    <source>
        <dbReference type="Proteomes" id="UP000260812"/>
    </source>
</evidence>
<dbReference type="RefSeq" id="WP_021639090.1">
    <property type="nucleotide sequence ID" value="NZ_CANNOQ010000137.1"/>
</dbReference>
<keyword evidence="7 13" id="KW-0808">Transferase</keyword>
<comment type="similarity">
    <text evidence="13">Belongs to the class I-like SAM-binding methyltransferase superfamily. RsmB/NOP family.</text>
</comment>
<keyword evidence="9 13" id="KW-0694">RNA-binding</keyword>
<name>A0A3E3HUW3_9FIRM</name>
<sequence length="457" mass="50907">MKTENGVNTRGLVLDMLLELERGGEYGNLLLKNVLDKYDYLDGRDKAFIKRLTEGVLERRIQLDYVLGQFSKTPVNKCKPLIRCLLRMGAYQILFMDNIPDSAACNEAVKLAESRHFHQLKGFVNGVLRSISRGKDTLAWPDREREAVKYFSVMYSMPEWIVRMWLADYGGKVTERMLQALLEPRPVTIRLSQRISAQEKEALLTALEECGAHPVVHPYLDYAYTLGKTEGIASLPGFDKGQFAVQDVSSMLVTECALAGRDSTQFLLDVCAAPGGKAIHAADRLYGSGRVQARDISGYKAGLIQENARRMGLENLEVRIWDATVPDESMKEKADVVLADLPCSGLGVIGRKPDIKYRVTPESLQEVAALQRRILANAAMYVKPGGRLVYSTCTINKAENEEQTAWFASHFPFTLQSLNNGLPEACRNAETEAGMCQLLPGIHAADGFFIACFVRKE</sequence>
<dbReference type="NCBIfam" id="NF011494">
    <property type="entry name" value="PRK14902.1"/>
    <property type="match status" value="1"/>
</dbReference>
<dbReference type="Pfam" id="PF01189">
    <property type="entry name" value="Methyltr_RsmB-F"/>
    <property type="match status" value="1"/>
</dbReference>
<evidence type="ECO:0000256" key="2">
    <source>
        <dbReference type="ARBA" id="ARBA00004496"/>
    </source>
</evidence>
<feature type="binding site" evidence="13">
    <location>
        <position position="340"/>
    </location>
    <ligand>
        <name>S-adenosyl-L-methionine</name>
        <dbReference type="ChEBI" id="CHEBI:59789"/>
    </ligand>
</feature>
<evidence type="ECO:0000256" key="7">
    <source>
        <dbReference type="ARBA" id="ARBA00022679"/>
    </source>
</evidence>
<dbReference type="InterPro" id="IPR001678">
    <property type="entry name" value="MeTrfase_RsmB-F_NOP2_dom"/>
</dbReference>